<keyword evidence="3" id="KW-0540">Nuclease</keyword>
<evidence type="ECO:0000256" key="6">
    <source>
        <dbReference type="ARBA" id="ARBA00022918"/>
    </source>
</evidence>
<dbReference type="EMBL" id="JBEAFC010000003">
    <property type="protein sequence ID" value="KAL1564798.1"/>
    <property type="molecule type" value="Genomic_DNA"/>
</dbReference>
<dbReference type="InterPro" id="IPR041373">
    <property type="entry name" value="RT_RNaseH"/>
</dbReference>
<dbReference type="SUPFAM" id="SSF56672">
    <property type="entry name" value="DNA/RNA polymerases"/>
    <property type="match status" value="1"/>
</dbReference>
<evidence type="ECO:0000259" key="7">
    <source>
        <dbReference type="Pfam" id="PF17917"/>
    </source>
</evidence>
<evidence type="ECO:0000256" key="2">
    <source>
        <dbReference type="ARBA" id="ARBA00022695"/>
    </source>
</evidence>
<dbReference type="Proteomes" id="UP001567538">
    <property type="component" value="Unassembled WGS sequence"/>
</dbReference>
<comment type="caution">
    <text evidence="8">The sequence shown here is derived from an EMBL/GenBank/DDBJ whole genome shotgun (WGS) entry which is preliminary data.</text>
</comment>
<dbReference type="PANTHER" id="PTHR34072">
    <property type="entry name" value="ENZYMATIC POLYPROTEIN-RELATED"/>
    <property type="match status" value="1"/>
</dbReference>
<keyword evidence="4" id="KW-0255">Endonuclease</keyword>
<evidence type="ECO:0000256" key="1">
    <source>
        <dbReference type="ARBA" id="ARBA00022679"/>
    </source>
</evidence>
<dbReference type="GO" id="GO:0003964">
    <property type="term" value="F:RNA-directed DNA polymerase activity"/>
    <property type="evidence" value="ECO:0007669"/>
    <property type="project" value="UniProtKB-KW"/>
</dbReference>
<evidence type="ECO:0000256" key="5">
    <source>
        <dbReference type="ARBA" id="ARBA00022801"/>
    </source>
</evidence>
<dbReference type="InterPro" id="IPR043502">
    <property type="entry name" value="DNA/RNA_pol_sf"/>
</dbReference>
<dbReference type="PANTHER" id="PTHR34072:SF57">
    <property type="entry name" value="RNA-DIRECTED DNA POLYMERASE"/>
    <property type="match status" value="1"/>
</dbReference>
<keyword evidence="5" id="KW-0378">Hydrolase</keyword>
<dbReference type="GO" id="GO:0016787">
    <property type="term" value="F:hydrolase activity"/>
    <property type="evidence" value="ECO:0007669"/>
    <property type="project" value="UniProtKB-KW"/>
</dbReference>
<protein>
    <recommendedName>
        <fullName evidence="7">Reverse transcriptase RNase H-like domain-containing protein</fullName>
    </recommendedName>
</protein>
<sequence>MCDASNLAVGAVLGQKIDRKSHVIFYASKMLNQAQRNYDTTEKEMLAVVITQGEEEEEIPDAFPEEHLYLTTMRSQLFSWAHHVAQLDPAESSQGAMKKNIEPWFADLANYLVTGELPLSTEVYTRLGARRQLQEVPTDQGNFEAR</sequence>
<organism evidence="8 9">
    <name type="scientific">Salvia divinorum</name>
    <name type="common">Maria pastora</name>
    <name type="synonym">Diviner's sage</name>
    <dbReference type="NCBI Taxonomy" id="28513"/>
    <lineage>
        <taxon>Eukaryota</taxon>
        <taxon>Viridiplantae</taxon>
        <taxon>Streptophyta</taxon>
        <taxon>Embryophyta</taxon>
        <taxon>Tracheophyta</taxon>
        <taxon>Spermatophyta</taxon>
        <taxon>Magnoliopsida</taxon>
        <taxon>eudicotyledons</taxon>
        <taxon>Gunneridae</taxon>
        <taxon>Pentapetalae</taxon>
        <taxon>asterids</taxon>
        <taxon>lamiids</taxon>
        <taxon>Lamiales</taxon>
        <taxon>Lamiaceae</taxon>
        <taxon>Nepetoideae</taxon>
        <taxon>Mentheae</taxon>
        <taxon>Salviinae</taxon>
        <taxon>Salvia</taxon>
        <taxon>Salvia subgen. Calosphace</taxon>
    </lineage>
</organism>
<dbReference type="GO" id="GO:0004519">
    <property type="term" value="F:endonuclease activity"/>
    <property type="evidence" value="ECO:0007669"/>
    <property type="project" value="UniProtKB-KW"/>
</dbReference>
<dbReference type="AlphaFoldDB" id="A0ABD1IAF6"/>
<evidence type="ECO:0000313" key="9">
    <source>
        <dbReference type="Proteomes" id="UP001567538"/>
    </source>
</evidence>
<accession>A0ABD1IAF6</accession>
<keyword evidence="6" id="KW-0695">RNA-directed DNA polymerase</keyword>
<keyword evidence="9" id="KW-1185">Reference proteome</keyword>
<keyword evidence="1" id="KW-0808">Transferase</keyword>
<gene>
    <name evidence="8" type="ORF">AAHA92_07095</name>
</gene>
<evidence type="ECO:0000256" key="3">
    <source>
        <dbReference type="ARBA" id="ARBA00022722"/>
    </source>
</evidence>
<feature type="domain" description="Reverse transcriptase RNase H-like" evidence="7">
    <location>
        <begin position="2"/>
        <end position="50"/>
    </location>
</feature>
<evidence type="ECO:0000256" key="4">
    <source>
        <dbReference type="ARBA" id="ARBA00022759"/>
    </source>
</evidence>
<dbReference type="Pfam" id="PF17917">
    <property type="entry name" value="RT_RNaseH"/>
    <property type="match status" value="1"/>
</dbReference>
<reference evidence="8 9" key="1">
    <citation type="submission" date="2024-06" db="EMBL/GenBank/DDBJ databases">
        <title>A chromosome level genome sequence of Diviner's sage (Salvia divinorum).</title>
        <authorList>
            <person name="Ford S.A."/>
            <person name="Ro D.-K."/>
            <person name="Ness R.W."/>
            <person name="Phillips M.A."/>
        </authorList>
    </citation>
    <scope>NUCLEOTIDE SEQUENCE [LARGE SCALE GENOMIC DNA]</scope>
    <source>
        <strain evidence="8">SAF-2024a</strain>
        <tissue evidence="8">Leaf</tissue>
    </source>
</reference>
<keyword evidence="2" id="KW-0548">Nucleotidyltransferase</keyword>
<proteinExistence type="predicted"/>
<dbReference type="Gene3D" id="3.10.20.370">
    <property type="match status" value="1"/>
</dbReference>
<name>A0ABD1IAF6_SALDI</name>
<evidence type="ECO:0000313" key="8">
    <source>
        <dbReference type="EMBL" id="KAL1564798.1"/>
    </source>
</evidence>